<organism evidence="2 3">
    <name type="scientific">Tilletia laevis</name>
    <dbReference type="NCBI Taxonomy" id="157183"/>
    <lineage>
        <taxon>Eukaryota</taxon>
        <taxon>Fungi</taxon>
        <taxon>Dikarya</taxon>
        <taxon>Basidiomycota</taxon>
        <taxon>Ustilaginomycotina</taxon>
        <taxon>Exobasidiomycetes</taxon>
        <taxon>Tilletiales</taxon>
        <taxon>Tilletiaceae</taxon>
        <taxon>Tilletia</taxon>
    </lineage>
</organism>
<accession>A0A9N8QGC8</accession>
<sequence length="160" mass="17602">KSASPSNVPSPVSSNVYPSLHPAQSLAGPSTPPPSTSRAPYLERRLDVQAAAAIQGLSGQQQHQAAAIEQDFREQGEGDHGLSSFRAHWELSAVDRLEVLMRTRQFKRTVGEPSSGTPDVEEVYSVRTDTDLASHFTRSRVYCEFFSRRLAVIRQMSSFG</sequence>
<reference evidence="2 3" key="1">
    <citation type="submission" date="2020-10" db="EMBL/GenBank/DDBJ databases">
        <authorList>
            <person name="Sedaghatjoo S."/>
        </authorList>
    </citation>
    <scope>NUCLEOTIDE SEQUENCE [LARGE SCALE GENOMIC DNA]</scope>
    <source>
        <strain evidence="2 3">LLFL</strain>
    </source>
</reference>
<gene>
    <name evidence="2" type="ORF">JKILLFL_G752</name>
</gene>
<proteinExistence type="predicted"/>
<name>A0A9N8QGC8_9BASI</name>
<keyword evidence="3" id="KW-1185">Reference proteome</keyword>
<feature type="compositionally biased region" description="Low complexity" evidence="1">
    <location>
        <begin position="1"/>
        <end position="19"/>
    </location>
</feature>
<comment type="caution">
    <text evidence="2">The sequence shown here is derived from an EMBL/GenBank/DDBJ whole genome shotgun (WGS) entry which is preliminary data.</text>
</comment>
<evidence type="ECO:0000313" key="2">
    <source>
        <dbReference type="EMBL" id="CAD6941245.1"/>
    </source>
</evidence>
<evidence type="ECO:0000313" key="3">
    <source>
        <dbReference type="Proteomes" id="UP000836404"/>
    </source>
</evidence>
<dbReference type="AlphaFoldDB" id="A0A9N8QGC8"/>
<evidence type="ECO:0000256" key="1">
    <source>
        <dbReference type="SAM" id="MobiDB-lite"/>
    </source>
</evidence>
<dbReference type="Proteomes" id="UP000836404">
    <property type="component" value="Unassembled WGS sequence"/>
</dbReference>
<feature type="non-terminal residue" evidence="2">
    <location>
        <position position="1"/>
    </location>
</feature>
<feature type="region of interest" description="Disordered" evidence="1">
    <location>
        <begin position="1"/>
        <end position="42"/>
    </location>
</feature>
<protein>
    <submittedName>
        <fullName evidence="2">Uncharacterized protein</fullName>
    </submittedName>
</protein>
<dbReference type="EMBL" id="CAJHJF010004206">
    <property type="protein sequence ID" value="CAD6941245.1"/>
    <property type="molecule type" value="Genomic_DNA"/>
</dbReference>